<protein>
    <recommendedName>
        <fullName evidence="3 5">Regulatory protein RecX</fullName>
    </recommendedName>
</protein>
<evidence type="ECO:0000259" key="7">
    <source>
        <dbReference type="Pfam" id="PF21981"/>
    </source>
</evidence>
<dbReference type="EMBL" id="CP035544">
    <property type="protein sequence ID" value="QBA65157.1"/>
    <property type="molecule type" value="Genomic_DNA"/>
</dbReference>
<dbReference type="PANTHER" id="PTHR33602">
    <property type="entry name" value="REGULATORY PROTEIN RECX FAMILY PROTEIN"/>
    <property type="match status" value="1"/>
</dbReference>
<evidence type="ECO:0000259" key="6">
    <source>
        <dbReference type="Pfam" id="PF02631"/>
    </source>
</evidence>
<organism evidence="8 9">
    <name type="scientific">Muriicola soli</name>
    <dbReference type="NCBI Taxonomy" id="2507538"/>
    <lineage>
        <taxon>Bacteria</taxon>
        <taxon>Pseudomonadati</taxon>
        <taxon>Bacteroidota</taxon>
        <taxon>Flavobacteriia</taxon>
        <taxon>Flavobacteriales</taxon>
        <taxon>Flavobacteriaceae</taxon>
        <taxon>Muriicola</taxon>
    </lineage>
</organism>
<evidence type="ECO:0000256" key="3">
    <source>
        <dbReference type="ARBA" id="ARBA00018111"/>
    </source>
</evidence>
<comment type="subcellular location">
    <subcellularLocation>
        <location evidence="1 5">Cytoplasm</location>
    </subcellularLocation>
</comment>
<evidence type="ECO:0000256" key="1">
    <source>
        <dbReference type="ARBA" id="ARBA00004496"/>
    </source>
</evidence>
<accession>A0A411ECD1</accession>
<name>A0A411ECD1_9FLAO</name>
<dbReference type="Proteomes" id="UP000290889">
    <property type="component" value="Chromosome"/>
</dbReference>
<proteinExistence type="inferred from homology"/>
<evidence type="ECO:0000256" key="2">
    <source>
        <dbReference type="ARBA" id="ARBA00009695"/>
    </source>
</evidence>
<keyword evidence="4 5" id="KW-0963">Cytoplasm</keyword>
<keyword evidence="9" id="KW-1185">Reference proteome</keyword>
<feature type="domain" description="RecX second three-helical" evidence="6">
    <location>
        <begin position="58"/>
        <end position="99"/>
    </location>
</feature>
<dbReference type="InterPro" id="IPR003783">
    <property type="entry name" value="Regulatory_RecX"/>
</dbReference>
<dbReference type="RefSeq" id="WP_129606122.1">
    <property type="nucleotide sequence ID" value="NZ_CP035544.1"/>
</dbReference>
<dbReference type="GO" id="GO:0006282">
    <property type="term" value="P:regulation of DNA repair"/>
    <property type="evidence" value="ECO:0007669"/>
    <property type="project" value="UniProtKB-UniRule"/>
</dbReference>
<dbReference type="Pfam" id="PF21981">
    <property type="entry name" value="RecX_HTH3"/>
    <property type="match status" value="1"/>
</dbReference>
<dbReference type="InterPro" id="IPR053925">
    <property type="entry name" value="RecX_HTH_3rd"/>
</dbReference>
<dbReference type="HAMAP" id="MF_01114">
    <property type="entry name" value="RecX"/>
    <property type="match status" value="1"/>
</dbReference>
<reference evidence="8 9" key="1">
    <citation type="submission" date="2019-01" db="EMBL/GenBank/DDBJ databases">
        <title>Muriicola soli sp. nov., isolated from soil.</title>
        <authorList>
            <person name="Kang H.J."/>
            <person name="Kim S.B."/>
        </authorList>
    </citation>
    <scope>NUCLEOTIDE SEQUENCE [LARGE SCALE GENOMIC DNA]</scope>
    <source>
        <strain evidence="8 9">MMS17-SY002</strain>
    </source>
</reference>
<evidence type="ECO:0000313" key="9">
    <source>
        <dbReference type="Proteomes" id="UP000290889"/>
    </source>
</evidence>
<comment type="similarity">
    <text evidence="2 5">Belongs to the RecX family.</text>
</comment>
<dbReference type="KEGG" id="mur:EQY75_11825"/>
<dbReference type="InterPro" id="IPR036388">
    <property type="entry name" value="WH-like_DNA-bd_sf"/>
</dbReference>
<evidence type="ECO:0000256" key="4">
    <source>
        <dbReference type="ARBA" id="ARBA00022490"/>
    </source>
</evidence>
<comment type="function">
    <text evidence="5">Modulates RecA activity.</text>
</comment>
<dbReference type="Gene3D" id="1.10.10.10">
    <property type="entry name" value="Winged helix-like DNA-binding domain superfamily/Winged helix DNA-binding domain"/>
    <property type="match status" value="3"/>
</dbReference>
<dbReference type="PANTHER" id="PTHR33602:SF1">
    <property type="entry name" value="REGULATORY PROTEIN RECX FAMILY PROTEIN"/>
    <property type="match status" value="1"/>
</dbReference>
<dbReference type="OrthoDB" id="1523826at2"/>
<dbReference type="InterPro" id="IPR053924">
    <property type="entry name" value="RecX_HTH_2nd"/>
</dbReference>
<evidence type="ECO:0000256" key="5">
    <source>
        <dbReference type="HAMAP-Rule" id="MF_01114"/>
    </source>
</evidence>
<dbReference type="GO" id="GO:0005737">
    <property type="term" value="C:cytoplasm"/>
    <property type="evidence" value="ECO:0007669"/>
    <property type="project" value="UniProtKB-SubCell"/>
</dbReference>
<evidence type="ECO:0000313" key="8">
    <source>
        <dbReference type="EMBL" id="QBA65157.1"/>
    </source>
</evidence>
<dbReference type="AlphaFoldDB" id="A0A411ECD1"/>
<gene>
    <name evidence="5" type="primary">recX</name>
    <name evidence="8" type="ORF">EQY75_11825</name>
</gene>
<sequence length="159" mass="19100">MLKRKAYTLTEATRKIEHYCAYQERCHQEVVQKLREMHMIPEAIDQIMGHLISENYLNEERFARSFARGKFRIKSWGRNRISLELKKRNISPTIINIALRELEEPAYSDTLESLAKKRFKQLKGLNPWQQKKKLGDYLLYRGWESDLVYEQINRLVNKK</sequence>
<dbReference type="Pfam" id="PF02631">
    <property type="entry name" value="RecX_HTH2"/>
    <property type="match status" value="1"/>
</dbReference>
<feature type="domain" description="RecX third three-helical" evidence="7">
    <location>
        <begin position="109"/>
        <end position="150"/>
    </location>
</feature>